<keyword evidence="3 10" id="KW-0812">Transmembrane</keyword>
<dbReference type="Gene3D" id="3.40.390.10">
    <property type="entry name" value="Collagenase (Catalytic Domain)"/>
    <property type="match status" value="1"/>
</dbReference>
<keyword evidence="2" id="KW-0245">EGF-like domain</keyword>
<dbReference type="InterPro" id="IPR018358">
    <property type="entry name" value="Disintegrin_CS"/>
</dbReference>
<protein>
    <submittedName>
        <fullName evidence="14">ADAM metallopeptidase domain 18</fullName>
    </submittedName>
</protein>
<dbReference type="InterPro" id="IPR002870">
    <property type="entry name" value="Peptidase_M12B_N"/>
</dbReference>
<evidence type="ECO:0000313" key="15">
    <source>
        <dbReference type="Proteomes" id="UP000694414"/>
    </source>
</evidence>
<dbReference type="Pfam" id="PF00200">
    <property type="entry name" value="Disintegrin"/>
    <property type="match status" value="1"/>
</dbReference>
<dbReference type="InterPro" id="IPR001590">
    <property type="entry name" value="Peptidase_M12B"/>
</dbReference>
<keyword evidence="7 9" id="KW-1015">Disulfide bond</keyword>
<keyword evidence="5 10" id="KW-1133">Transmembrane helix</keyword>
<dbReference type="GO" id="GO:0007155">
    <property type="term" value="P:cell adhesion"/>
    <property type="evidence" value="ECO:0007669"/>
    <property type="project" value="TreeGrafter"/>
</dbReference>
<dbReference type="InterPro" id="IPR001762">
    <property type="entry name" value="Disintegrin_dom"/>
</dbReference>
<dbReference type="Pfam" id="PF01562">
    <property type="entry name" value="Pep_M12B_propep"/>
    <property type="match status" value="1"/>
</dbReference>
<comment type="caution">
    <text evidence="9">Lacks conserved residue(s) required for the propagation of feature annotation.</text>
</comment>
<dbReference type="Gene3D" id="4.10.70.10">
    <property type="entry name" value="Disintegrin domain"/>
    <property type="match status" value="1"/>
</dbReference>
<dbReference type="InterPro" id="IPR006586">
    <property type="entry name" value="ADAM_Cys-rich"/>
</dbReference>
<evidence type="ECO:0000256" key="11">
    <source>
        <dbReference type="SAM" id="SignalP"/>
    </source>
</evidence>
<evidence type="ECO:0000256" key="4">
    <source>
        <dbReference type="ARBA" id="ARBA00022729"/>
    </source>
</evidence>
<feature type="signal peptide" evidence="11">
    <location>
        <begin position="1"/>
        <end position="18"/>
    </location>
</feature>
<feature type="transmembrane region" description="Helical" evidence="10">
    <location>
        <begin position="687"/>
        <end position="707"/>
    </location>
</feature>
<dbReference type="GO" id="GO:0007339">
    <property type="term" value="P:binding of sperm to zona pellucida"/>
    <property type="evidence" value="ECO:0007669"/>
    <property type="project" value="TreeGrafter"/>
</dbReference>
<dbReference type="GO" id="GO:0005886">
    <property type="term" value="C:plasma membrane"/>
    <property type="evidence" value="ECO:0007669"/>
    <property type="project" value="TreeGrafter"/>
</dbReference>
<dbReference type="GO" id="GO:0004222">
    <property type="term" value="F:metalloendopeptidase activity"/>
    <property type="evidence" value="ECO:0007669"/>
    <property type="project" value="InterPro"/>
</dbReference>
<evidence type="ECO:0000256" key="7">
    <source>
        <dbReference type="ARBA" id="ARBA00023157"/>
    </source>
</evidence>
<keyword evidence="15" id="KW-1185">Reference proteome</keyword>
<evidence type="ECO:0000256" key="9">
    <source>
        <dbReference type="PROSITE-ProRule" id="PRU00276"/>
    </source>
</evidence>
<dbReference type="AlphaFoldDB" id="A0A8C8YXQ8"/>
<dbReference type="Ensembl" id="ENSPSMT00000010292.1">
    <property type="protein sequence ID" value="ENSPSMP00000008756.1"/>
    <property type="gene ID" value="ENSPSMG00000006426.1"/>
</dbReference>
<feature type="domain" description="Disintegrin" evidence="12">
    <location>
        <begin position="390"/>
        <end position="479"/>
    </location>
</feature>
<dbReference type="PROSITE" id="PS50214">
    <property type="entry name" value="DISINTEGRIN_2"/>
    <property type="match status" value="1"/>
</dbReference>
<dbReference type="Pfam" id="PF01421">
    <property type="entry name" value="Reprolysin"/>
    <property type="match status" value="1"/>
</dbReference>
<evidence type="ECO:0000256" key="2">
    <source>
        <dbReference type="ARBA" id="ARBA00022536"/>
    </source>
</evidence>
<dbReference type="SMART" id="SM00050">
    <property type="entry name" value="DISIN"/>
    <property type="match status" value="1"/>
</dbReference>
<accession>A0A8C8YXQ8</accession>
<evidence type="ECO:0000256" key="1">
    <source>
        <dbReference type="ARBA" id="ARBA00004479"/>
    </source>
</evidence>
<dbReference type="FunFam" id="3.40.390.10:FF:000033">
    <property type="entry name" value="A disintegrin and metallopeptidase domain 18"/>
    <property type="match status" value="1"/>
</dbReference>
<evidence type="ECO:0000256" key="6">
    <source>
        <dbReference type="ARBA" id="ARBA00023136"/>
    </source>
</evidence>
<feature type="domain" description="Peptidase M12B" evidence="13">
    <location>
        <begin position="184"/>
        <end position="381"/>
    </location>
</feature>
<evidence type="ECO:0000259" key="13">
    <source>
        <dbReference type="PROSITE" id="PS50215"/>
    </source>
</evidence>
<evidence type="ECO:0000256" key="8">
    <source>
        <dbReference type="ARBA" id="ARBA00023180"/>
    </source>
</evidence>
<dbReference type="SMART" id="SM00608">
    <property type="entry name" value="ACR"/>
    <property type="match status" value="1"/>
</dbReference>
<comment type="subcellular location">
    <subcellularLocation>
        <location evidence="1">Membrane</location>
        <topology evidence="1">Single-pass type I membrane protein</topology>
    </subcellularLocation>
</comment>
<evidence type="ECO:0000313" key="14">
    <source>
        <dbReference type="Ensembl" id="ENSPSMP00000008756.1"/>
    </source>
</evidence>
<dbReference type="InterPro" id="IPR034027">
    <property type="entry name" value="Reprolysin_adamalysin"/>
</dbReference>
<evidence type="ECO:0000256" key="10">
    <source>
        <dbReference type="SAM" id="Phobius"/>
    </source>
</evidence>
<name>A0A8C8YXQ8_PROSS</name>
<evidence type="ECO:0000256" key="5">
    <source>
        <dbReference type="ARBA" id="ARBA00022989"/>
    </source>
</evidence>
<gene>
    <name evidence="14" type="primary">ADAM18</name>
</gene>
<dbReference type="PANTHER" id="PTHR11905:SF158">
    <property type="entry name" value="DISINTEGRIN AND METALLOPROTEINASE DOMAIN-CONTAINING PROTEIN 18"/>
    <property type="match status" value="1"/>
</dbReference>
<reference evidence="14" key="1">
    <citation type="submission" date="2025-08" db="UniProtKB">
        <authorList>
            <consortium name="Ensembl"/>
        </authorList>
    </citation>
    <scope>IDENTIFICATION</scope>
</reference>
<dbReference type="Pfam" id="PF08516">
    <property type="entry name" value="ADAM_CR"/>
    <property type="match status" value="1"/>
</dbReference>
<keyword evidence="8" id="KW-0325">Glycoprotein</keyword>
<dbReference type="CDD" id="cd04269">
    <property type="entry name" value="ZnMc_adamalysin_II_like"/>
    <property type="match status" value="1"/>
</dbReference>
<keyword evidence="6 10" id="KW-0472">Membrane</keyword>
<dbReference type="SUPFAM" id="SSF55486">
    <property type="entry name" value="Metalloproteases ('zincins'), catalytic domain"/>
    <property type="match status" value="1"/>
</dbReference>
<keyword evidence="4 11" id="KW-0732">Signal</keyword>
<dbReference type="SUPFAM" id="SSF57552">
    <property type="entry name" value="Blood coagulation inhibitor (disintegrin)"/>
    <property type="match status" value="1"/>
</dbReference>
<organism evidence="14 15">
    <name type="scientific">Prolemur simus</name>
    <name type="common">Greater bamboo lemur</name>
    <name type="synonym">Hapalemur simus</name>
    <dbReference type="NCBI Taxonomy" id="1328070"/>
    <lineage>
        <taxon>Eukaryota</taxon>
        <taxon>Metazoa</taxon>
        <taxon>Chordata</taxon>
        <taxon>Craniata</taxon>
        <taxon>Vertebrata</taxon>
        <taxon>Euteleostomi</taxon>
        <taxon>Mammalia</taxon>
        <taxon>Eutheria</taxon>
        <taxon>Euarchontoglires</taxon>
        <taxon>Primates</taxon>
        <taxon>Strepsirrhini</taxon>
        <taxon>Lemuriformes</taxon>
        <taxon>Lemuridae</taxon>
        <taxon>Prolemur</taxon>
    </lineage>
</organism>
<dbReference type="GeneTree" id="ENSGT00940000162281"/>
<dbReference type="Proteomes" id="UP000694414">
    <property type="component" value="Unplaced"/>
</dbReference>
<evidence type="ECO:0000256" key="3">
    <source>
        <dbReference type="ARBA" id="ARBA00022692"/>
    </source>
</evidence>
<feature type="disulfide bond" evidence="9">
    <location>
        <begin position="337"/>
        <end position="342"/>
    </location>
</feature>
<sequence>MFLLLALLAGLARLQVRPDSEGIFLHVTVPQKVMSNESEVSERKVIYIIKIDGKPCTLHLRKHSFLSQNFLVYTYDETGSLHSESSYFTMPCHYQGYVAEFPHSSVTLSICSGLRGFLQLENISYGIEPLESSARFEHIIYQVKNDNLNVSMLAENYTNIWQKDKPYKVHLSPQKQFFSELLPQYLEVHIIVEKALYDYMGSEMMAVTQKIIQIFGLVNTMFTQFKLTVILSSLELWSDKNQISTTGDANDILQRFLAWKRDYLILQPHDIAYLLIYRKHPKYMGATFPGTICNKNYDAGLAMYPEAMSLEGFSVTIAQLLGLNIGLSYDDIAECSCPQATCIMNHEAVSSSGIKIFSNCSMHDYRNFVAEFEVKCLQNPSNLKPLYQNQPACGNGILEANEECDCGNEEECQFKKCCDYNTCKLKGSVKCGSGPCCTSKCELSIAGTPCRKSVDQECDFTEYCNGTSSNCVPDTYAFNGHSCRLETAYCYNGQCQTTDNQCAKIFGKGAQGAPFACFKEVNSLRDRFGDCGFKNLQPSPCQQKDILCGKLACVWPQNDTYKRDVHSAVYSYIQDHVCLSIATGSSMRSDGRDNSYVADGTVCGPQMYCVNKTCQKANLMGYHCNSTTKCKGNGICNNFGNCQCFPDHRPPDCKFQIGSPGGSIDDGNFQTSDNIYKKGYNTHQNNWLILSFYILLPFFIIFTIVIIKRKEMNKSRNRESTGYKGTSSIAPESYDVVY</sequence>
<dbReference type="GO" id="GO:0008584">
    <property type="term" value="P:male gonad development"/>
    <property type="evidence" value="ECO:0007669"/>
    <property type="project" value="TreeGrafter"/>
</dbReference>
<dbReference type="InterPro" id="IPR036436">
    <property type="entry name" value="Disintegrin_dom_sf"/>
</dbReference>
<dbReference type="FunFam" id="4.10.70.10:FF:000001">
    <property type="entry name" value="Disintegrin and metalloproteinase domain-containing protein 22"/>
    <property type="match status" value="1"/>
</dbReference>
<feature type="chain" id="PRO_5034282596" evidence="11">
    <location>
        <begin position="19"/>
        <end position="738"/>
    </location>
</feature>
<dbReference type="PROSITE" id="PS50215">
    <property type="entry name" value="ADAM_MEPRO"/>
    <property type="match status" value="1"/>
</dbReference>
<dbReference type="GO" id="GO:0006508">
    <property type="term" value="P:proteolysis"/>
    <property type="evidence" value="ECO:0007669"/>
    <property type="project" value="InterPro"/>
</dbReference>
<dbReference type="PANTHER" id="PTHR11905">
    <property type="entry name" value="ADAM A DISINTEGRIN AND METALLOPROTEASE DOMAIN"/>
    <property type="match status" value="1"/>
</dbReference>
<proteinExistence type="predicted"/>
<dbReference type="InterPro" id="IPR024079">
    <property type="entry name" value="MetalloPept_cat_dom_sf"/>
</dbReference>
<dbReference type="PROSITE" id="PS00427">
    <property type="entry name" value="DISINTEGRIN_1"/>
    <property type="match status" value="1"/>
</dbReference>
<evidence type="ECO:0000259" key="12">
    <source>
        <dbReference type="PROSITE" id="PS50214"/>
    </source>
</evidence>
<reference evidence="14" key="2">
    <citation type="submission" date="2025-09" db="UniProtKB">
        <authorList>
            <consortium name="Ensembl"/>
        </authorList>
    </citation>
    <scope>IDENTIFICATION</scope>
</reference>